<dbReference type="AlphaFoldDB" id="A0AAV4UCD9"/>
<feature type="signal peptide" evidence="1">
    <location>
        <begin position="1"/>
        <end position="23"/>
    </location>
</feature>
<reference evidence="2 3" key="1">
    <citation type="submission" date="2021-06" db="EMBL/GenBank/DDBJ databases">
        <title>Caerostris darwini draft genome.</title>
        <authorList>
            <person name="Kono N."/>
            <person name="Arakawa K."/>
        </authorList>
    </citation>
    <scope>NUCLEOTIDE SEQUENCE [LARGE SCALE GENOMIC DNA]</scope>
</reference>
<dbReference type="EMBL" id="BPLQ01011084">
    <property type="protein sequence ID" value="GIY55458.1"/>
    <property type="molecule type" value="Genomic_DNA"/>
</dbReference>
<accession>A0AAV4UCD9</accession>
<organism evidence="2 3">
    <name type="scientific">Caerostris darwini</name>
    <dbReference type="NCBI Taxonomy" id="1538125"/>
    <lineage>
        <taxon>Eukaryota</taxon>
        <taxon>Metazoa</taxon>
        <taxon>Ecdysozoa</taxon>
        <taxon>Arthropoda</taxon>
        <taxon>Chelicerata</taxon>
        <taxon>Arachnida</taxon>
        <taxon>Araneae</taxon>
        <taxon>Araneomorphae</taxon>
        <taxon>Entelegynae</taxon>
        <taxon>Araneoidea</taxon>
        <taxon>Araneidae</taxon>
        <taxon>Caerostris</taxon>
    </lineage>
</organism>
<feature type="chain" id="PRO_5043831383" description="Secreted protein" evidence="1">
    <location>
        <begin position="24"/>
        <end position="152"/>
    </location>
</feature>
<evidence type="ECO:0000313" key="3">
    <source>
        <dbReference type="Proteomes" id="UP001054837"/>
    </source>
</evidence>
<sequence>MRRGLRTGPFFVISSVTFLCARGARHNALPGCRAPVPGLPPSAVHPRGRTLLAKRKWLPRSTDFACPKILPNASTTVVFEAIRGKLKLKSSERVGRRRRIPEVCSLPPWQKGNWEKERNWAVALGPHLRNSALMSAWPLQRTVLIFAPFLGL</sequence>
<gene>
    <name evidence="2" type="ORF">CDAR_590651</name>
</gene>
<keyword evidence="1" id="KW-0732">Signal</keyword>
<proteinExistence type="predicted"/>
<evidence type="ECO:0000256" key="1">
    <source>
        <dbReference type="SAM" id="SignalP"/>
    </source>
</evidence>
<keyword evidence="3" id="KW-1185">Reference proteome</keyword>
<name>A0AAV4UCD9_9ARAC</name>
<evidence type="ECO:0008006" key="4">
    <source>
        <dbReference type="Google" id="ProtNLM"/>
    </source>
</evidence>
<comment type="caution">
    <text evidence="2">The sequence shown here is derived from an EMBL/GenBank/DDBJ whole genome shotgun (WGS) entry which is preliminary data.</text>
</comment>
<dbReference type="Proteomes" id="UP001054837">
    <property type="component" value="Unassembled WGS sequence"/>
</dbReference>
<protein>
    <recommendedName>
        <fullName evidence="4">Secreted protein</fullName>
    </recommendedName>
</protein>
<evidence type="ECO:0000313" key="2">
    <source>
        <dbReference type="EMBL" id="GIY55458.1"/>
    </source>
</evidence>